<dbReference type="STRING" id="760192.Halhy_3658"/>
<dbReference type="PROSITE" id="PS52016">
    <property type="entry name" value="TONB_DEPENDENT_REC_3"/>
    <property type="match status" value="1"/>
</dbReference>
<proteinExistence type="inferred from homology"/>
<evidence type="ECO:0000256" key="1">
    <source>
        <dbReference type="ARBA" id="ARBA00004571"/>
    </source>
</evidence>
<dbReference type="InterPro" id="IPR037066">
    <property type="entry name" value="Plug_dom_sf"/>
</dbReference>
<evidence type="ECO:0000259" key="8">
    <source>
        <dbReference type="Pfam" id="PF07715"/>
    </source>
</evidence>
<accession>F4KYW8</accession>
<dbReference type="InterPro" id="IPR039426">
    <property type="entry name" value="TonB-dep_rcpt-like"/>
</dbReference>
<keyword evidence="2 7" id="KW-0813">Transport</keyword>
<dbReference type="EMBL" id="CP002691">
    <property type="protein sequence ID" value="AEE51510.1"/>
    <property type="molecule type" value="Genomic_DNA"/>
</dbReference>
<evidence type="ECO:0000256" key="6">
    <source>
        <dbReference type="ARBA" id="ARBA00023237"/>
    </source>
</evidence>
<dbReference type="SUPFAM" id="SSF49464">
    <property type="entry name" value="Carboxypeptidase regulatory domain-like"/>
    <property type="match status" value="1"/>
</dbReference>
<evidence type="ECO:0000256" key="5">
    <source>
        <dbReference type="ARBA" id="ARBA00023136"/>
    </source>
</evidence>
<dbReference type="Pfam" id="PF07715">
    <property type="entry name" value="Plug"/>
    <property type="match status" value="1"/>
</dbReference>
<dbReference type="HOGENOM" id="CLU_004317_1_1_10"/>
<dbReference type="SUPFAM" id="SSF56935">
    <property type="entry name" value="Porins"/>
    <property type="match status" value="1"/>
</dbReference>
<dbReference type="eggNOG" id="COG1629">
    <property type="taxonomic scope" value="Bacteria"/>
</dbReference>
<evidence type="ECO:0000256" key="7">
    <source>
        <dbReference type="PROSITE-ProRule" id="PRU01360"/>
    </source>
</evidence>
<keyword evidence="6 7" id="KW-0998">Cell outer membrane</keyword>
<keyword evidence="10" id="KW-1185">Reference proteome</keyword>
<reference key="2">
    <citation type="submission" date="2011-04" db="EMBL/GenBank/DDBJ databases">
        <title>Complete sequence of chromosome of Haliscomenobacter hydrossis DSM 1100.</title>
        <authorList>
            <consortium name="US DOE Joint Genome Institute (JGI-PGF)"/>
            <person name="Lucas S."/>
            <person name="Han J."/>
            <person name="Lapidus A."/>
            <person name="Bruce D."/>
            <person name="Goodwin L."/>
            <person name="Pitluck S."/>
            <person name="Peters L."/>
            <person name="Kyrpides N."/>
            <person name="Mavromatis K."/>
            <person name="Ivanova N."/>
            <person name="Ovchinnikova G."/>
            <person name="Pagani I."/>
            <person name="Daligault H."/>
            <person name="Detter J.C."/>
            <person name="Han C."/>
            <person name="Land M."/>
            <person name="Hauser L."/>
            <person name="Markowitz V."/>
            <person name="Cheng J.-F."/>
            <person name="Hugenholtz P."/>
            <person name="Woyke T."/>
            <person name="Wu D."/>
            <person name="Verbarg S."/>
            <person name="Frueling A."/>
            <person name="Brambilla E."/>
            <person name="Klenk H.-P."/>
            <person name="Eisen J.A."/>
        </authorList>
    </citation>
    <scope>NUCLEOTIDE SEQUENCE</scope>
    <source>
        <strain>DSM 1100</strain>
    </source>
</reference>
<dbReference type="OrthoDB" id="9768177at2"/>
<dbReference type="NCBIfam" id="TIGR04057">
    <property type="entry name" value="SusC_RagA_signa"/>
    <property type="match status" value="1"/>
</dbReference>
<dbReference type="Proteomes" id="UP000008461">
    <property type="component" value="Chromosome"/>
</dbReference>
<evidence type="ECO:0000313" key="9">
    <source>
        <dbReference type="EMBL" id="AEE51510.1"/>
    </source>
</evidence>
<dbReference type="InterPro" id="IPR023996">
    <property type="entry name" value="TonB-dep_OMP_SusC/RagA"/>
</dbReference>
<keyword evidence="3 7" id="KW-1134">Transmembrane beta strand</keyword>
<comment type="subcellular location">
    <subcellularLocation>
        <location evidence="1 7">Cell outer membrane</location>
        <topology evidence="1 7">Multi-pass membrane protein</topology>
    </subcellularLocation>
</comment>
<dbReference type="FunFam" id="2.60.40.1120:FF:000003">
    <property type="entry name" value="Outer membrane protein Omp121"/>
    <property type="match status" value="1"/>
</dbReference>
<comment type="similarity">
    <text evidence="7">Belongs to the TonB-dependent receptor family.</text>
</comment>
<feature type="domain" description="TonB-dependent receptor plug" evidence="8">
    <location>
        <begin position="228"/>
        <end position="335"/>
    </location>
</feature>
<dbReference type="KEGG" id="hhy:Halhy_3658"/>
<dbReference type="Gene3D" id="2.170.130.10">
    <property type="entry name" value="TonB-dependent receptor, plug domain"/>
    <property type="match status" value="1"/>
</dbReference>
<evidence type="ECO:0000313" key="10">
    <source>
        <dbReference type="Proteomes" id="UP000008461"/>
    </source>
</evidence>
<dbReference type="AlphaFoldDB" id="F4KYW8"/>
<dbReference type="InterPro" id="IPR036942">
    <property type="entry name" value="Beta-barrel_TonB_sf"/>
</dbReference>
<dbReference type="NCBIfam" id="TIGR04056">
    <property type="entry name" value="OMP_RagA_SusC"/>
    <property type="match status" value="1"/>
</dbReference>
<dbReference type="InterPro" id="IPR012910">
    <property type="entry name" value="Plug_dom"/>
</dbReference>
<reference evidence="9 10" key="1">
    <citation type="journal article" date="2011" name="Stand. Genomic Sci.">
        <title>Complete genome sequence of Haliscomenobacter hydrossis type strain (O).</title>
        <authorList>
            <consortium name="US DOE Joint Genome Institute (JGI-PGF)"/>
            <person name="Daligault H."/>
            <person name="Lapidus A."/>
            <person name="Zeytun A."/>
            <person name="Nolan M."/>
            <person name="Lucas S."/>
            <person name="Del Rio T.G."/>
            <person name="Tice H."/>
            <person name="Cheng J.F."/>
            <person name="Tapia R."/>
            <person name="Han C."/>
            <person name="Goodwin L."/>
            <person name="Pitluck S."/>
            <person name="Liolios K."/>
            <person name="Pagani I."/>
            <person name="Ivanova N."/>
            <person name="Huntemann M."/>
            <person name="Mavromatis K."/>
            <person name="Mikhailova N."/>
            <person name="Pati A."/>
            <person name="Chen A."/>
            <person name="Palaniappan K."/>
            <person name="Land M."/>
            <person name="Hauser L."/>
            <person name="Brambilla E.M."/>
            <person name="Rohde M."/>
            <person name="Verbarg S."/>
            <person name="Goker M."/>
            <person name="Bristow J."/>
            <person name="Eisen J.A."/>
            <person name="Markowitz V."/>
            <person name="Hugenholtz P."/>
            <person name="Kyrpides N.C."/>
            <person name="Klenk H.P."/>
            <person name="Woyke T."/>
        </authorList>
    </citation>
    <scope>NUCLEOTIDE SEQUENCE [LARGE SCALE GENOMIC DNA]</scope>
    <source>
        <strain evidence="10">ATCC 27775 / DSM 1100 / LMG 10767 / O</strain>
    </source>
</reference>
<dbReference type="Gene3D" id="2.60.40.1120">
    <property type="entry name" value="Carboxypeptidase-like, regulatory domain"/>
    <property type="match status" value="1"/>
</dbReference>
<keyword evidence="9" id="KW-0675">Receptor</keyword>
<dbReference type="RefSeq" id="WP_013766049.1">
    <property type="nucleotide sequence ID" value="NC_015510.1"/>
</dbReference>
<organism evidence="9 10">
    <name type="scientific">Haliscomenobacter hydrossis (strain ATCC 27775 / DSM 1100 / LMG 10767 / O)</name>
    <dbReference type="NCBI Taxonomy" id="760192"/>
    <lineage>
        <taxon>Bacteria</taxon>
        <taxon>Pseudomonadati</taxon>
        <taxon>Bacteroidota</taxon>
        <taxon>Saprospiria</taxon>
        <taxon>Saprospirales</taxon>
        <taxon>Haliscomenobacteraceae</taxon>
        <taxon>Haliscomenobacter</taxon>
    </lineage>
</organism>
<dbReference type="InterPro" id="IPR023997">
    <property type="entry name" value="TonB-dep_OMP_SusC/RagA_CS"/>
</dbReference>
<dbReference type="GO" id="GO:0009279">
    <property type="term" value="C:cell outer membrane"/>
    <property type="evidence" value="ECO:0007669"/>
    <property type="project" value="UniProtKB-SubCell"/>
</dbReference>
<protein>
    <submittedName>
        <fullName evidence="9">TonB-dependent receptor plug</fullName>
    </submittedName>
</protein>
<name>F4KYW8_HALH1</name>
<keyword evidence="4 7" id="KW-0812">Transmembrane</keyword>
<sequence>MKKTLHQIVQMSFLQLALTLVLPGIAIAIPAGSQDILDRRVSINLTDVPLENALAKLEKTAQVKFSYNSRMLQLGKTVSISANNEVLANVLTSLLKPLRIKYVQVSNRIVLRKEANKSTGYIDVNPLDRLPDPPKLVHLVNGVVTDESGVSLPGVSVVVKGTELGTATDLDGRFSIDVSDKNATLVFSYIGFLPQELALQNQTLVNVSLILDTKALNEVVVVGYGVQKKKDLTGAISSVNGELFKERKETQVSQALQGAMSGVMVTRNAGAGAMGGATIRIRGITTIGDSNPLVIVDGVPVSDVNQVNPGDIENLTVLKDAASASIYGSRAASGVILITTKRAKTDQASIQYSYETGFDTPTQLPENMGALRYMQLVNELRWNDAGNGANQYPTFTKDLIDGYNEKHATDPDRYPDTDWQALTLNNRAPREAHSVSIIGGSKFVKSNASLRYEKVGGFYDNKDYSRIFARTNNDFTINKYVGGTFDFNFKRTISTDPNVGNPLGVIRISPAIYPAVWADGRVAEGKAGDNVYGRLKYGGTDQNWYNQIGGRIALDIKPIEGLKVSAILAPIFNFNSRKKFNKQVDAFAATDPTQFLVTLTENGGGNNTTSLTEGRNEDYSLTTQFLANYAKTIGEHDFTVLAGYENYFYKNESLGASRDQFLFDGYPYLDQGPITLRDNGGSAFETAYRSVFGRITYSFKDKYLLQANVRSDGSSRFNAAYRWGVFPSISAGWVVTEEGFMQNQHLVSYLKLRASWGALGNERIGNYPSLGIINFSNALFYQNNAAVSQQTAAQVQYAITDISWETTESTNLGIDAYFFKDRLRLNSDIYYKQTKDMLLPLQIPIFVGFENPNQNTGIMTTRGIDLDLGWTDKMGDFNYSLSVNLSHFKSVMGDLGGTEFLGDQIRKEGSQYNEWYGYVAEGIYQTLEDVNSSPKLSNNVKPGDMKYRDISGPNGVPDGKISPEYDRTFLGSSLPQWMYGGNLRMAYKGIDFALSFQGIGYQNSSALSYTSYNDQNFGRFPNLLDGNTWSAFNTAEQNLAVQYPRYTETNKGLNRAMSSFWLFNGAYFRLKNITAGYTISSKNARKVIAKNLRVYISASDILSISKYPQGWDPEGFGIVSTVIGGISVGF</sequence>
<keyword evidence="5 7" id="KW-0472">Membrane</keyword>
<gene>
    <name evidence="9" type="ordered locus">Halhy_3658</name>
</gene>
<dbReference type="Pfam" id="PF13715">
    <property type="entry name" value="CarbopepD_reg_2"/>
    <property type="match status" value="1"/>
</dbReference>
<evidence type="ECO:0000256" key="3">
    <source>
        <dbReference type="ARBA" id="ARBA00022452"/>
    </source>
</evidence>
<evidence type="ECO:0000256" key="2">
    <source>
        <dbReference type="ARBA" id="ARBA00022448"/>
    </source>
</evidence>
<evidence type="ECO:0000256" key="4">
    <source>
        <dbReference type="ARBA" id="ARBA00022692"/>
    </source>
</evidence>
<dbReference type="InterPro" id="IPR008969">
    <property type="entry name" value="CarboxyPept-like_regulatory"/>
</dbReference>
<dbReference type="Gene3D" id="2.40.170.20">
    <property type="entry name" value="TonB-dependent receptor, beta-barrel domain"/>
    <property type="match status" value="1"/>
</dbReference>